<dbReference type="EMBL" id="REFZ01000002">
    <property type="protein sequence ID" value="RQH02305.1"/>
    <property type="molecule type" value="Genomic_DNA"/>
</dbReference>
<dbReference type="InterPro" id="IPR016181">
    <property type="entry name" value="Acyl_CoA_acyltransferase"/>
</dbReference>
<evidence type="ECO:0000313" key="2">
    <source>
        <dbReference type="EMBL" id="RQH02305.1"/>
    </source>
</evidence>
<keyword evidence="2" id="KW-0808">Transferase</keyword>
<dbReference type="SUPFAM" id="SSF55729">
    <property type="entry name" value="Acyl-CoA N-acyltransferases (Nat)"/>
    <property type="match status" value="1"/>
</dbReference>
<dbReference type="Gene3D" id="3.40.630.30">
    <property type="match status" value="1"/>
</dbReference>
<dbReference type="Proteomes" id="UP000281431">
    <property type="component" value="Unassembled WGS sequence"/>
</dbReference>
<dbReference type="AlphaFoldDB" id="A0A3N6MLH5"/>
<feature type="domain" description="N-acetyltransferase" evidence="1">
    <location>
        <begin position="3"/>
        <end position="160"/>
    </location>
</feature>
<reference evidence="2 3" key="1">
    <citation type="submission" date="2018-10" db="EMBL/GenBank/DDBJ databases">
        <title>Natrarchaeobius chitinivorans gen. nov., sp. nov., and Natrarchaeobius haloalkaliphilus sp. nov., alkaliphilic, chitin-utilizing haloarchaea from hypersaline alkaline lakes.</title>
        <authorList>
            <person name="Sorokin D.Y."/>
            <person name="Elcheninov A.G."/>
            <person name="Kostrikina N.A."/>
            <person name="Bale N.J."/>
            <person name="Sinninghe Damste J.S."/>
            <person name="Khijniak T.V."/>
            <person name="Kublanov I.V."/>
            <person name="Toshchakov S.V."/>
        </authorList>
    </citation>
    <scope>NUCLEOTIDE SEQUENCE [LARGE SCALE GENOMIC DNA]</scope>
    <source>
        <strain evidence="2 3">AArcht7</strain>
    </source>
</reference>
<dbReference type="OrthoDB" id="125295at2157"/>
<comment type="caution">
    <text evidence="2">The sequence shown here is derived from an EMBL/GenBank/DDBJ whole genome shotgun (WGS) entry which is preliminary data.</text>
</comment>
<name>A0A3N6MLH5_NATCH</name>
<dbReference type="PROSITE" id="PS51186">
    <property type="entry name" value="GNAT"/>
    <property type="match status" value="1"/>
</dbReference>
<dbReference type="InterPro" id="IPR000182">
    <property type="entry name" value="GNAT_dom"/>
</dbReference>
<evidence type="ECO:0000259" key="1">
    <source>
        <dbReference type="PROSITE" id="PS51186"/>
    </source>
</evidence>
<dbReference type="GO" id="GO:0016747">
    <property type="term" value="F:acyltransferase activity, transferring groups other than amino-acyl groups"/>
    <property type="evidence" value="ECO:0007669"/>
    <property type="project" value="InterPro"/>
</dbReference>
<organism evidence="2 3">
    <name type="scientific">Natrarchaeobius chitinivorans</name>
    <dbReference type="NCBI Taxonomy" id="1679083"/>
    <lineage>
        <taxon>Archaea</taxon>
        <taxon>Methanobacteriati</taxon>
        <taxon>Methanobacteriota</taxon>
        <taxon>Stenosarchaea group</taxon>
        <taxon>Halobacteria</taxon>
        <taxon>Halobacteriales</taxon>
        <taxon>Natrialbaceae</taxon>
        <taxon>Natrarchaeobius</taxon>
    </lineage>
</organism>
<dbReference type="Pfam" id="PF00583">
    <property type="entry name" value="Acetyltransf_1"/>
    <property type="match status" value="1"/>
</dbReference>
<sequence length="160" mass="18792">MNYEITFAEEEDADDILDLWYEYSDQLSRIDDRYTHKEEAGEQWRNYFLNQMVNSSKAAIIVADSDEADGLLGVIEVRIMGSHPIFQLNQHGMVFGHHVREEYQGNGIEEALLEAAEQWFTDEKNLPFYRVNVLAQNDYLKDVYDEYGLERIEYTYEASL</sequence>
<accession>A0A3N6MLH5</accession>
<evidence type="ECO:0000313" key="3">
    <source>
        <dbReference type="Proteomes" id="UP000281431"/>
    </source>
</evidence>
<keyword evidence="3" id="KW-1185">Reference proteome</keyword>
<proteinExistence type="predicted"/>
<protein>
    <submittedName>
        <fullName evidence="2">GNAT family N-acetyltransferase</fullName>
    </submittedName>
</protein>
<gene>
    <name evidence="2" type="ORF">EA472_03120</name>
</gene>